<keyword evidence="1" id="KW-0472">Membrane</keyword>
<dbReference type="STRING" id="336988.NT96_05160"/>
<feature type="transmembrane region" description="Helical" evidence="1">
    <location>
        <begin position="281"/>
        <end position="299"/>
    </location>
</feature>
<feature type="transmembrane region" description="Helical" evidence="1">
    <location>
        <begin position="305"/>
        <end position="322"/>
    </location>
</feature>
<name>G9WJ70_9LACO</name>
<protein>
    <submittedName>
        <fullName evidence="2">Uncharacterized protein</fullName>
    </submittedName>
</protein>
<dbReference type="RefSeq" id="WP_007744845.1">
    <property type="nucleotide sequence ID" value="NZ_CM001398.1"/>
</dbReference>
<dbReference type="AlphaFoldDB" id="G9WJ70"/>
<evidence type="ECO:0000313" key="3">
    <source>
        <dbReference type="Proteomes" id="UP000004959"/>
    </source>
</evidence>
<keyword evidence="1" id="KW-0812">Transmembrane</keyword>
<comment type="caution">
    <text evidence="2">The sequence shown here is derived from an EMBL/GenBank/DDBJ whole genome shotgun (WGS) entry which is preliminary data.</text>
</comment>
<evidence type="ECO:0000313" key="2">
    <source>
        <dbReference type="EMBL" id="EHN58519.1"/>
    </source>
</evidence>
<dbReference type="HOGENOM" id="CLU_741537_0_0_9"/>
<evidence type="ECO:0000256" key="1">
    <source>
        <dbReference type="SAM" id="Phobius"/>
    </source>
</evidence>
<accession>G9WJ70</accession>
<dbReference type="PATRIC" id="fig|1045004.4.peg.398"/>
<proteinExistence type="predicted"/>
<feature type="transmembrane region" description="Helical" evidence="1">
    <location>
        <begin position="175"/>
        <end position="198"/>
    </location>
</feature>
<reference evidence="2 3" key="1">
    <citation type="journal article" date="2012" name="PLoS ONE">
        <title>Functional divergence in the genus oenococcus as predicted by genome sequencing of the newly-described species, Oenococcus kitaharae.</title>
        <authorList>
            <person name="Borneman A.R."/>
            <person name="McCarthy J.M."/>
            <person name="Chambers P.J."/>
            <person name="Bartowsky E.J."/>
        </authorList>
    </citation>
    <scope>NUCLEOTIDE SEQUENCE [LARGE SCALE GENOMIC DNA]</scope>
    <source>
        <strain evidence="3">DSM17330</strain>
    </source>
</reference>
<keyword evidence="1" id="KW-1133">Transmembrane helix</keyword>
<keyword evidence="3" id="KW-1185">Reference proteome</keyword>
<organism evidence="2 3">
    <name type="scientific">Oenococcus kitaharae DSM 17330</name>
    <dbReference type="NCBI Taxonomy" id="1045004"/>
    <lineage>
        <taxon>Bacteria</taxon>
        <taxon>Bacillati</taxon>
        <taxon>Bacillota</taxon>
        <taxon>Bacilli</taxon>
        <taxon>Lactobacillales</taxon>
        <taxon>Lactobacillaceae</taxon>
        <taxon>Oenococcus</taxon>
    </lineage>
</organism>
<dbReference type="Proteomes" id="UP000004959">
    <property type="component" value="Chromosome"/>
</dbReference>
<sequence>MFSSLKFEFLKTRKSLSRWIGLSFFVLLPLAVFVYSNEQVHIQRTNYLGQIRNNVNNSYILTITNLKQKLTQEEPGSRAYKQIKKQIQDGVILSRYTQQFLTNFQDNRGQAYLRSAVMLHQQINLYNQKNSGNGLFVNQFNDQHELKLYHHLLKQHLALESERYSSVFPNFLSTYASYFFFLPLVCVASILILAGFLLDKNSSNKYFMVLNSHRQVDWFKSVVLFALIQLFFWTILSFLESAVLSIFFAVPYLKGGQYSWFASTSLNQTKSTVLNQLTGKVIIGVLLSIFLTLLLSLIISHVKGILYSLLLFSGSAGIIYFLSKNSIPYNFFTIMDTQIGQKILSNPKMLFLLAWW</sequence>
<gene>
    <name evidence="2" type="ORF">OKIT_0398</name>
</gene>
<dbReference type="EMBL" id="AFVZ01000001">
    <property type="protein sequence ID" value="EHN58519.1"/>
    <property type="molecule type" value="Genomic_DNA"/>
</dbReference>